<dbReference type="Pfam" id="PF13419">
    <property type="entry name" value="HAD_2"/>
    <property type="match status" value="1"/>
</dbReference>
<dbReference type="NCBIfam" id="TIGR01549">
    <property type="entry name" value="HAD-SF-IA-v1"/>
    <property type="match status" value="1"/>
</dbReference>
<dbReference type="SUPFAM" id="SSF56784">
    <property type="entry name" value="HAD-like"/>
    <property type="match status" value="1"/>
</dbReference>
<comment type="caution">
    <text evidence="1">The sequence shown here is derived from an EMBL/GenBank/DDBJ whole genome shotgun (WGS) entry which is preliminary data.</text>
</comment>
<dbReference type="Gene3D" id="1.10.150.240">
    <property type="entry name" value="Putative phosphatase, domain 2"/>
    <property type="match status" value="1"/>
</dbReference>
<dbReference type="InterPro" id="IPR050155">
    <property type="entry name" value="HAD-like_hydrolase_sf"/>
</dbReference>
<protein>
    <submittedName>
        <fullName evidence="1">HAD-IA family hydrolase</fullName>
    </submittedName>
</protein>
<dbReference type="InterPro" id="IPR023198">
    <property type="entry name" value="PGP-like_dom2"/>
</dbReference>
<name>A0A955KXJ7_9BACT</name>
<dbReference type="SFLD" id="SFLDS00003">
    <property type="entry name" value="Haloacid_Dehalogenase"/>
    <property type="match status" value="1"/>
</dbReference>
<organism evidence="1 2">
    <name type="scientific">Candidatus Dojkabacteria bacterium</name>
    <dbReference type="NCBI Taxonomy" id="2099670"/>
    <lineage>
        <taxon>Bacteria</taxon>
        <taxon>Candidatus Dojkabacteria</taxon>
    </lineage>
</organism>
<dbReference type="PANTHER" id="PTHR43434">
    <property type="entry name" value="PHOSPHOGLYCOLATE PHOSPHATASE"/>
    <property type="match status" value="1"/>
</dbReference>
<evidence type="ECO:0000313" key="2">
    <source>
        <dbReference type="Proteomes" id="UP000741282"/>
    </source>
</evidence>
<keyword evidence="1" id="KW-0378">Hydrolase</keyword>
<dbReference type="EMBL" id="JAGQLN010000023">
    <property type="protein sequence ID" value="MCA9377193.1"/>
    <property type="molecule type" value="Genomic_DNA"/>
</dbReference>
<dbReference type="GO" id="GO:0008967">
    <property type="term" value="F:phosphoglycolate phosphatase activity"/>
    <property type="evidence" value="ECO:0007669"/>
    <property type="project" value="TreeGrafter"/>
</dbReference>
<dbReference type="SFLD" id="SFLDG01129">
    <property type="entry name" value="C1.5:_HAD__Beta-PGM__Phosphata"/>
    <property type="match status" value="1"/>
</dbReference>
<dbReference type="Proteomes" id="UP000741282">
    <property type="component" value="Unassembled WGS sequence"/>
</dbReference>
<dbReference type="GO" id="GO:0005829">
    <property type="term" value="C:cytosol"/>
    <property type="evidence" value="ECO:0007669"/>
    <property type="project" value="TreeGrafter"/>
</dbReference>
<dbReference type="InterPro" id="IPR041492">
    <property type="entry name" value="HAD_2"/>
</dbReference>
<evidence type="ECO:0000313" key="1">
    <source>
        <dbReference type="EMBL" id="MCA9377193.1"/>
    </source>
</evidence>
<reference evidence="1" key="1">
    <citation type="submission" date="2020-04" db="EMBL/GenBank/DDBJ databases">
        <authorList>
            <person name="Zhang T."/>
        </authorList>
    </citation>
    <scope>NUCLEOTIDE SEQUENCE</scope>
    <source>
        <strain evidence="1">HKST-UBA17</strain>
    </source>
</reference>
<dbReference type="InterPro" id="IPR023214">
    <property type="entry name" value="HAD_sf"/>
</dbReference>
<accession>A0A955KXJ7</accession>
<reference evidence="1" key="2">
    <citation type="journal article" date="2021" name="Microbiome">
        <title>Successional dynamics and alternative stable states in a saline activated sludge microbial community over 9 years.</title>
        <authorList>
            <person name="Wang Y."/>
            <person name="Ye J."/>
            <person name="Ju F."/>
            <person name="Liu L."/>
            <person name="Boyd J.A."/>
            <person name="Deng Y."/>
            <person name="Parks D.H."/>
            <person name="Jiang X."/>
            <person name="Yin X."/>
            <person name="Woodcroft B.J."/>
            <person name="Tyson G.W."/>
            <person name="Hugenholtz P."/>
            <person name="Polz M.F."/>
            <person name="Zhang T."/>
        </authorList>
    </citation>
    <scope>NUCLEOTIDE SEQUENCE</scope>
    <source>
        <strain evidence="1">HKST-UBA17</strain>
    </source>
</reference>
<dbReference type="GO" id="GO:0006281">
    <property type="term" value="P:DNA repair"/>
    <property type="evidence" value="ECO:0007669"/>
    <property type="project" value="TreeGrafter"/>
</dbReference>
<dbReference type="Gene3D" id="3.40.50.1000">
    <property type="entry name" value="HAD superfamily/HAD-like"/>
    <property type="match status" value="1"/>
</dbReference>
<gene>
    <name evidence="1" type="ORF">KC685_04730</name>
</gene>
<dbReference type="InterPro" id="IPR036412">
    <property type="entry name" value="HAD-like_sf"/>
</dbReference>
<proteinExistence type="predicted"/>
<dbReference type="InterPro" id="IPR006439">
    <property type="entry name" value="HAD-SF_hydro_IA"/>
</dbReference>
<dbReference type="AlphaFoldDB" id="A0A955KXJ7"/>
<dbReference type="PANTHER" id="PTHR43434:SF13">
    <property type="entry name" value="PHOSPHOGLYCOLATE PHOSPHATASE"/>
    <property type="match status" value="1"/>
</dbReference>
<sequence length="213" mass="23576">MSFIIMDFDGTLANTFDLSLDILNDIVDDFGLPHFTEEQIVRARSMHVSQALREHGFKATQVALASVAFQRKLEAHKVKLVPIKGIKDAVLELSKLHDLSIVSSNNTSFIKEFLEKFGMNYFDPIVGGVSLLGKSSKIKKLVKSFQTDLANCIYVGDEVRDVEAARKVGIKVVSVTWGFNDRNSLEKARPDRIVDDPVELIPLTYSAMGGSGT</sequence>